<dbReference type="InterPro" id="IPR026267">
    <property type="entry name" value="YgjV"/>
</dbReference>
<feature type="transmembrane region" description="Helical" evidence="1">
    <location>
        <begin position="130"/>
        <end position="153"/>
    </location>
</feature>
<evidence type="ECO:0000313" key="2">
    <source>
        <dbReference type="EMBL" id="MET1491367.1"/>
    </source>
</evidence>
<dbReference type="EMBL" id="JBEWLZ010000011">
    <property type="protein sequence ID" value="MET1491367.1"/>
    <property type="molecule type" value="Genomic_DNA"/>
</dbReference>
<keyword evidence="3" id="KW-1185">Reference proteome</keyword>
<evidence type="ECO:0000256" key="1">
    <source>
        <dbReference type="SAM" id="Phobius"/>
    </source>
</evidence>
<feature type="transmembrane region" description="Helical" evidence="1">
    <location>
        <begin position="99"/>
        <end position="118"/>
    </location>
</feature>
<organism evidence="2 3">
    <name type="scientific">Uliginosibacterium paludis</name>
    <dbReference type="NCBI Taxonomy" id="1615952"/>
    <lineage>
        <taxon>Bacteria</taxon>
        <taxon>Pseudomonadati</taxon>
        <taxon>Pseudomonadota</taxon>
        <taxon>Betaproteobacteria</taxon>
        <taxon>Rhodocyclales</taxon>
        <taxon>Zoogloeaceae</taxon>
        <taxon>Uliginosibacterium</taxon>
    </lineage>
</organism>
<comment type="caution">
    <text evidence="2">The sequence shown here is derived from an EMBL/GenBank/DDBJ whole genome shotgun (WGS) entry which is preliminary data.</text>
</comment>
<keyword evidence="1" id="KW-0472">Membrane</keyword>
<dbReference type="RefSeq" id="WP_345929298.1">
    <property type="nucleotide sequence ID" value="NZ_JBDIVF010000009.1"/>
</dbReference>
<reference evidence="2 3" key="1">
    <citation type="submission" date="2024-07" db="EMBL/GenBank/DDBJ databases">
        <title>Uliginosibacterium paludis KCTC:42655.</title>
        <authorList>
            <person name="Kim M.K."/>
        </authorList>
    </citation>
    <scope>NUCLEOTIDE SEQUENCE [LARGE SCALE GENOMIC DNA]</scope>
    <source>
        <strain evidence="2 3">KCTC 42655</strain>
    </source>
</reference>
<dbReference type="Pfam" id="PF10688">
    <property type="entry name" value="Imp-YgjV"/>
    <property type="match status" value="1"/>
</dbReference>
<gene>
    <name evidence="2" type="ORF">ABVT11_16130</name>
</gene>
<proteinExistence type="predicted"/>
<feature type="transmembrane region" description="Helical" evidence="1">
    <location>
        <begin position="70"/>
        <end position="92"/>
    </location>
</feature>
<protein>
    <submittedName>
        <fullName evidence="2">YgjV family protein</fullName>
    </submittedName>
</protein>
<evidence type="ECO:0000313" key="3">
    <source>
        <dbReference type="Proteomes" id="UP001548590"/>
    </source>
</evidence>
<sequence>MFHDALSPGQLFGYAAFVLGVGSFLQKNDRRFKLFMTGECIAYVLHFWLLGNPTAVASSIMSTARSILSLYTNSVWVAIVVVSINLGLGAGLVEHWWNWFPLLASCIGTLALFLLSGIRMRIAMLFGTALWIANNLISGSIGGSALEIVIFVVNCNTIRRMRRDARAGAHKAHAVEIEG</sequence>
<dbReference type="InterPro" id="IPR019629">
    <property type="entry name" value="Uncharacterised_HI1736/YgjV"/>
</dbReference>
<feature type="transmembrane region" description="Helical" evidence="1">
    <location>
        <begin position="6"/>
        <end position="25"/>
    </location>
</feature>
<accession>A0ABV2CUD4</accession>
<keyword evidence="1" id="KW-0812">Transmembrane</keyword>
<dbReference type="Proteomes" id="UP001548590">
    <property type="component" value="Unassembled WGS sequence"/>
</dbReference>
<dbReference type="PIRSF" id="PIRSF011443">
    <property type="entry name" value="YgjV"/>
    <property type="match status" value="1"/>
</dbReference>
<name>A0ABV2CUD4_9RHOO</name>
<keyword evidence="1" id="KW-1133">Transmembrane helix</keyword>